<gene>
    <name evidence="2" type="ORF">SteCoe_2270</name>
</gene>
<organism evidence="2 3">
    <name type="scientific">Stentor coeruleus</name>
    <dbReference type="NCBI Taxonomy" id="5963"/>
    <lineage>
        <taxon>Eukaryota</taxon>
        <taxon>Sar</taxon>
        <taxon>Alveolata</taxon>
        <taxon>Ciliophora</taxon>
        <taxon>Postciliodesmatophora</taxon>
        <taxon>Heterotrichea</taxon>
        <taxon>Heterotrichida</taxon>
        <taxon>Stentoridae</taxon>
        <taxon>Stentor</taxon>
    </lineage>
</organism>
<reference evidence="2 3" key="1">
    <citation type="submission" date="2016-11" db="EMBL/GenBank/DDBJ databases">
        <title>The macronuclear genome of Stentor coeruleus: a giant cell with tiny introns.</title>
        <authorList>
            <person name="Slabodnick M."/>
            <person name="Ruby J.G."/>
            <person name="Reiff S.B."/>
            <person name="Swart E.C."/>
            <person name="Gosai S."/>
            <person name="Prabakaran S."/>
            <person name="Witkowska E."/>
            <person name="Larue G.E."/>
            <person name="Fisher S."/>
            <person name="Freeman R.M."/>
            <person name="Gunawardena J."/>
            <person name="Chu W."/>
            <person name="Stover N.A."/>
            <person name="Gregory B.D."/>
            <person name="Nowacki M."/>
            <person name="Derisi J."/>
            <person name="Roy S.W."/>
            <person name="Marshall W.F."/>
            <person name="Sood P."/>
        </authorList>
    </citation>
    <scope>NUCLEOTIDE SEQUENCE [LARGE SCALE GENOMIC DNA]</scope>
    <source>
        <strain evidence="2">WM001</strain>
    </source>
</reference>
<proteinExistence type="predicted"/>
<comment type="caution">
    <text evidence="2">The sequence shown here is derived from an EMBL/GenBank/DDBJ whole genome shotgun (WGS) entry which is preliminary data.</text>
</comment>
<sequence>MKVCIVAILMLSLASASNLKSQIGQSCASAGNIAILLFDVSPWPPVLSGGASITIEALMIKANTSVGLITYGTMNQYHSWSYEYLPVYQYFPQSSVETFQYTFEFPTTPGNFITQVIFGSADNPPTINTCWSFAYTIGT</sequence>
<feature type="signal peptide" evidence="1">
    <location>
        <begin position="1"/>
        <end position="16"/>
    </location>
</feature>
<feature type="chain" id="PRO_5010345334" description="Secreted protein" evidence="1">
    <location>
        <begin position="17"/>
        <end position="139"/>
    </location>
</feature>
<evidence type="ECO:0000256" key="1">
    <source>
        <dbReference type="SAM" id="SignalP"/>
    </source>
</evidence>
<evidence type="ECO:0000313" key="2">
    <source>
        <dbReference type="EMBL" id="OMJ94500.1"/>
    </source>
</evidence>
<dbReference type="AlphaFoldDB" id="A0A1R2CZU6"/>
<accession>A0A1R2CZU6</accession>
<protein>
    <recommendedName>
        <fullName evidence="4">Secreted protein</fullName>
    </recommendedName>
</protein>
<keyword evidence="1" id="KW-0732">Signal</keyword>
<evidence type="ECO:0008006" key="4">
    <source>
        <dbReference type="Google" id="ProtNLM"/>
    </source>
</evidence>
<name>A0A1R2CZU6_9CILI</name>
<dbReference type="Proteomes" id="UP000187209">
    <property type="component" value="Unassembled WGS sequence"/>
</dbReference>
<evidence type="ECO:0000313" key="3">
    <source>
        <dbReference type="Proteomes" id="UP000187209"/>
    </source>
</evidence>
<keyword evidence="3" id="KW-1185">Reference proteome</keyword>
<dbReference type="EMBL" id="MPUH01000025">
    <property type="protein sequence ID" value="OMJ94500.1"/>
    <property type="molecule type" value="Genomic_DNA"/>
</dbReference>